<name>A0A1B8XX37_XENTR</name>
<protein>
    <recommendedName>
        <fullName evidence="2">PH domain-containing protein</fullName>
    </recommendedName>
</protein>
<dbReference type="AlphaFoldDB" id="A0A1B8XX37"/>
<gene>
    <name evidence="1" type="ORF">XENTR_v900303591mg</name>
</gene>
<reference evidence="1" key="1">
    <citation type="submission" date="2009-11" db="EMBL/GenBank/DDBJ databases">
        <authorList>
            <consortium name="US DOE Joint Genome Institute (JGI-PGF)"/>
            <person name="Ottilar R."/>
            <person name="Schmutz J."/>
            <person name="Salamov A."/>
            <person name="Cheng J.F."/>
            <person name="Lucas S."/>
            <person name="Pitluck S."/>
            <person name="Gundlach H."/>
            <person name="Guo Y."/>
            <person name="Haberer G."/>
            <person name="Nasrallah J."/>
            <person name="Mayer K.F.X."/>
            <person name="van de Peer Y."/>
            <person name="Weigel D."/>
            <person name="Grigoriev I.V."/>
        </authorList>
    </citation>
    <scope>NUCLEOTIDE SEQUENCE</scope>
    <source>
        <strain evidence="1">Nigerian</strain>
    </source>
</reference>
<evidence type="ECO:0008006" key="2">
    <source>
        <dbReference type="Google" id="ProtNLM"/>
    </source>
</evidence>
<feature type="non-terminal residue" evidence="1">
    <location>
        <position position="1"/>
    </location>
</feature>
<evidence type="ECO:0000313" key="1">
    <source>
        <dbReference type="EMBL" id="OCA15204.1"/>
    </source>
</evidence>
<reference evidence="1" key="2">
    <citation type="journal article" date="2010" name="Science">
        <title>The genome of the Western clawed frog Xenopus tropicalis.</title>
        <authorList>
            <person name="Hellsten U."/>
            <person name="Harland R.M."/>
            <person name="Gilchrist M.J."/>
            <person name="Hendrix D."/>
            <person name="Jurka J."/>
            <person name="Kapitonov V."/>
            <person name="Ovcharenko I."/>
            <person name="Putnam N.H."/>
            <person name="Shu S."/>
            <person name="Taher L."/>
            <person name="Blitz I.L."/>
            <person name="Blumberg B."/>
            <person name="Dichmann D.S."/>
            <person name="Dubchak I."/>
            <person name="Amaya E."/>
            <person name="Detter J.C."/>
            <person name="Fletcher R."/>
            <person name="Gerhard D.S."/>
            <person name="Goodstein D."/>
            <person name="Graves T."/>
            <person name="Grigoriev I.V."/>
            <person name="Grimwood J."/>
            <person name="Kawashima T."/>
            <person name="Lindquist E."/>
            <person name="Lucas S.M."/>
            <person name="Mead P.E."/>
            <person name="Mitros T."/>
            <person name="Ogino H."/>
            <person name="Ohta Y."/>
            <person name="Poliakov A.V."/>
            <person name="Pollet N."/>
            <person name="Robert J."/>
            <person name="Salamov A."/>
            <person name="Sater A.K."/>
            <person name="Schmutz J."/>
            <person name="Terry A."/>
            <person name="Vize P.D."/>
            <person name="Warren W.C."/>
            <person name="Wells D."/>
            <person name="Wills A."/>
            <person name="Wilson R.K."/>
            <person name="Zimmerman L.B."/>
            <person name="Zorn A.M."/>
            <person name="Grainger R."/>
            <person name="Grammer T."/>
            <person name="Khokha M.K."/>
            <person name="Richardson P.M."/>
            <person name="Rokhsar D.S."/>
        </authorList>
    </citation>
    <scope>NUCLEOTIDE SEQUENCE [LARGE SCALE GENOMIC DNA]</scope>
    <source>
        <strain evidence="1">Nigerian</strain>
    </source>
</reference>
<reference evidence="1" key="3">
    <citation type="submission" date="2016-05" db="EMBL/GenBank/DDBJ databases">
        <title>WGS assembly of Xenopus tropicalis.</title>
        <authorList>
            <person name="Sessions A."/>
            <person name="Jenkins J."/>
            <person name="Mitros T."/>
            <person name="Lyons J.T."/>
            <person name="Dichmann D.S."/>
            <person name="Robert J."/>
            <person name="Harland R.M."/>
            <person name="Rokhsar D.S."/>
        </authorList>
    </citation>
    <scope>NUCLEOTIDE SEQUENCE</scope>
    <source>
        <strain evidence="1">Nigerian</strain>
    </source>
</reference>
<proteinExistence type="predicted"/>
<dbReference type="EMBL" id="KV460929">
    <property type="protein sequence ID" value="OCA15204.1"/>
    <property type="molecule type" value="Genomic_DNA"/>
</dbReference>
<accession>A0A1B8XX37</accession>
<sequence length="103" mass="11377">FLLQAPSASLLHEWVSKLGQNAGDPPVSFIAVTYQKVPGKESLPSYSVTLYISEAAAPRGRCHSFATSPDECRPLIGPGKGEFRIGDPKPRQSVFRKFFRKKE</sequence>
<organism evidence="1">
    <name type="scientific">Xenopus tropicalis</name>
    <name type="common">Western clawed frog</name>
    <name type="synonym">Silurana tropicalis</name>
    <dbReference type="NCBI Taxonomy" id="8364"/>
    <lineage>
        <taxon>Eukaryota</taxon>
        <taxon>Metazoa</taxon>
        <taxon>Chordata</taxon>
        <taxon>Craniata</taxon>
        <taxon>Vertebrata</taxon>
        <taxon>Euteleostomi</taxon>
        <taxon>Amphibia</taxon>
        <taxon>Batrachia</taxon>
        <taxon>Anura</taxon>
        <taxon>Pipoidea</taxon>
        <taxon>Pipidae</taxon>
        <taxon>Xenopodinae</taxon>
        <taxon>Xenopus</taxon>
        <taxon>Silurana</taxon>
    </lineage>
</organism>